<gene>
    <name evidence="7 12" type="primary">efp</name>
    <name evidence="12" type="ORF">NITHO_230008</name>
</gene>
<dbReference type="InterPro" id="IPR020599">
    <property type="entry name" value="Transl_elong_fac_P/YeiP"/>
</dbReference>
<reference evidence="12 13" key="1">
    <citation type="journal article" date="2012" name="ISME J.">
        <title>Nitrification expanded: discovery, physiology and genomics of a nitrite-oxidizing bacterium from the phylum Chloroflexi.</title>
        <authorList>
            <person name="Sorokin D.Y."/>
            <person name="Lucker S."/>
            <person name="Vejmelkova D."/>
            <person name="Kostrikina N.A."/>
            <person name="Kleerebezem R."/>
            <person name="Rijpstra W.I."/>
            <person name="Damste J.S."/>
            <person name="Le Paslier D."/>
            <person name="Muyzer G."/>
            <person name="Wagner M."/>
            <person name="van Loosdrecht M.C."/>
            <person name="Daims H."/>
        </authorList>
    </citation>
    <scope>NUCLEOTIDE SEQUENCE [LARGE SCALE GENOMIC DNA]</scope>
    <source>
        <strain evidence="13">none</strain>
    </source>
</reference>
<evidence type="ECO:0000313" key="12">
    <source>
        <dbReference type="EMBL" id="CCF83437.1"/>
    </source>
</evidence>
<keyword evidence="6 7" id="KW-0648">Protein biosynthesis</keyword>
<evidence type="ECO:0000256" key="1">
    <source>
        <dbReference type="ARBA" id="ARBA00004496"/>
    </source>
</evidence>
<dbReference type="InterPro" id="IPR015365">
    <property type="entry name" value="Elong-fact-P_C"/>
</dbReference>
<comment type="pathway">
    <text evidence="2 7">Protein biosynthesis; polypeptide chain elongation.</text>
</comment>
<dbReference type="OrthoDB" id="9801844at2"/>
<dbReference type="InterPro" id="IPR011768">
    <property type="entry name" value="Transl_elongation_fac_P"/>
</dbReference>
<dbReference type="InterPro" id="IPR013852">
    <property type="entry name" value="Transl_elong_P/YeiP_CS"/>
</dbReference>
<dbReference type="InterPro" id="IPR012340">
    <property type="entry name" value="NA-bd_OB-fold"/>
</dbReference>
<comment type="caution">
    <text evidence="12">The sequence shown here is derived from an EMBL/GenBank/DDBJ whole genome shotgun (WGS) entry which is preliminary data.</text>
</comment>
<dbReference type="InterPro" id="IPR008991">
    <property type="entry name" value="Translation_prot_SH3-like_sf"/>
</dbReference>
<evidence type="ECO:0000313" key="13">
    <source>
        <dbReference type="Proteomes" id="UP000004221"/>
    </source>
</evidence>
<evidence type="ECO:0000256" key="3">
    <source>
        <dbReference type="ARBA" id="ARBA00009479"/>
    </source>
</evidence>
<dbReference type="GO" id="GO:0043043">
    <property type="term" value="P:peptide biosynthetic process"/>
    <property type="evidence" value="ECO:0007669"/>
    <property type="project" value="InterPro"/>
</dbReference>
<dbReference type="InterPro" id="IPR014722">
    <property type="entry name" value="Rib_uL2_dom2"/>
</dbReference>
<feature type="domain" description="Elongation factor P C-terminal" evidence="10">
    <location>
        <begin position="129"/>
        <end position="184"/>
    </location>
</feature>
<keyword evidence="13" id="KW-1185">Reference proteome</keyword>
<evidence type="ECO:0000256" key="5">
    <source>
        <dbReference type="ARBA" id="ARBA00022768"/>
    </source>
</evidence>
<dbReference type="AlphaFoldDB" id="I4EFH5"/>
<evidence type="ECO:0000256" key="7">
    <source>
        <dbReference type="HAMAP-Rule" id="MF_00141"/>
    </source>
</evidence>
<keyword evidence="4 7" id="KW-0963">Cytoplasm</keyword>
<dbReference type="Pfam" id="PF09285">
    <property type="entry name" value="Elong-fact-P_C"/>
    <property type="match status" value="1"/>
</dbReference>
<evidence type="ECO:0000256" key="8">
    <source>
        <dbReference type="NCBIfam" id="TIGR00038"/>
    </source>
</evidence>
<dbReference type="SUPFAM" id="SSF50104">
    <property type="entry name" value="Translation proteins SH3-like domain"/>
    <property type="match status" value="1"/>
</dbReference>
<proteinExistence type="inferred from homology"/>
<dbReference type="InterPro" id="IPR013185">
    <property type="entry name" value="Transl_elong_KOW-like"/>
</dbReference>
<evidence type="ECO:0000256" key="4">
    <source>
        <dbReference type="ARBA" id="ARBA00022490"/>
    </source>
</evidence>
<dbReference type="SMART" id="SM01185">
    <property type="entry name" value="EFP"/>
    <property type="match status" value="1"/>
</dbReference>
<dbReference type="SUPFAM" id="SSF50249">
    <property type="entry name" value="Nucleic acid-binding proteins"/>
    <property type="match status" value="2"/>
</dbReference>
<evidence type="ECO:0000259" key="10">
    <source>
        <dbReference type="SMART" id="SM00841"/>
    </source>
</evidence>
<dbReference type="CDD" id="cd04470">
    <property type="entry name" value="S1_EF-P_repeat_1"/>
    <property type="match status" value="1"/>
</dbReference>
<evidence type="ECO:0000256" key="6">
    <source>
        <dbReference type="ARBA" id="ARBA00022917"/>
    </source>
</evidence>
<dbReference type="CDD" id="cd05794">
    <property type="entry name" value="S1_EF-P_repeat_2"/>
    <property type="match status" value="1"/>
</dbReference>
<comment type="function">
    <text evidence="7">Involved in peptide bond synthesis. Stimulates efficient translation and peptide-bond synthesis on native or reconstituted 70S ribosomes in vitro. Probably functions indirectly by altering the affinity of the ribosome for aminoacyl-tRNA, thus increasing their reactivity as acceptors for peptidyl transferase.</text>
</comment>
<dbReference type="FunFam" id="2.40.50.140:FF:000004">
    <property type="entry name" value="Elongation factor P"/>
    <property type="match status" value="1"/>
</dbReference>
<dbReference type="PIRSF" id="PIRSF005901">
    <property type="entry name" value="EF-P"/>
    <property type="match status" value="1"/>
</dbReference>
<accession>I4EFH5</accession>
<dbReference type="EMBL" id="CAGS01000146">
    <property type="protein sequence ID" value="CCF83437.1"/>
    <property type="molecule type" value="Genomic_DNA"/>
</dbReference>
<comment type="subcellular location">
    <subcellularLocation>
        <location evidence="1 7">Cytoplasm</location>
    </subcellularLocation>
</comment>
<dbReference type="NCBIfam" id="NF001810">
    <property type="entry name" value="PRK00529.1"/>
    <property type="match status" value="1"/>
</dbReference>
<dbReference type="PANTHER" id="PTHR30053:SF12">
    <property type="entry name" value="ELONGATION FACTOR P (EF-P) FAMILY PROTEIN"/>
    <property type="match status" value="1"/>
</dbReference>
<comment type="similarity">
    <text evidence="3 7 9">Belongs to the elongation factor P family.</text>
</comment>
<organism evidence="12 13">
    <name type="scientific">Nitrolancea hollandica Lb</name>
    <dbReference type="NCBI Taxonomy" id="1129897"/>
    <lineage>
        <taxon>Bacteria</taxon>
        <taxon>Pseudomonadati</taxon>
        <taxon>Thermomicrobiota</taxon>
        <taxon>Thermomicrobia</taxon>
        <taxon>Sphaerobacterales</taxon>
        <taxon>Sphaerobacterineae</taxon>
        <taxon>Sphaerobacteraceae</taxon>
        <taxon>Nitrolancea</taxon>
    </lineage>
</organism>
<dbReference type="RefSeq" id="WP_008476601.1">
    <property type="nucleotide sequence ID" value="NZ_CAGS01000146.1"/>
</dbReference>
<dbReference type="Gene3D" id="2.40.50.140">
    <property type="entry name" value="Nucleic acid-binding proteins"/>
    <property type="match status" value="2"/>
</dbReference>
<evidence type="ECO:0000256" key="9">
    <source>
        <dbReference type="RuleBase" id="RU004389"/>
    </source>
</evidence>
<dbReference type="UniPathway" id="UPA00345"/>
<dbReference type="NCBIfam" id="TIGR00038">
    <property type="entry name" value="efp"/>
    <property type="match status" value="1"/>
</dbReference>
<dbReference type="Pfam" id="PF01132">
    <property type="entry name" value="EFP"/>
    <property type="match status" value="1"/>
</dbReference>
<dbReference type="Pfam" id="PF08207">
    <property type="entry name" value="EFP_N"/>
    <property type="match status" value="1"/>
</dbReference>
<dbReference type="PROSITE" id="PS01275">
    <property type="entry name" value="EFP"/>
    <property type="match status" value="1"/>
</dbReference>
<dbReference type="SMART" id="SM00841">
    <property type="entry name" value="Elong-fact-P_C"/>
    <property type="match status" value="1"/>
</dbReference>
<dbReference type="GO" id="GO:0005829">
    <property type="term" value="C:cytosol"/>
    <property type="evidence" value="ECO:0007669"/>
    <property type="project" value="UniProtKB-ARBA"/>
</dbReference>
<dbReference type="InterPro" id="IPR001059">
    <property type="entry name" value="Transl_elong_P/YeiP_cen"/>
</dbReference>
<dbReference type="FunFam" id="2.40.50.140:FF:000009">
    <property type="entry name" value="Elongation factor P"/>
    <property type="match status" value="1"/>
</dbReference>
<dbReference type="FunFam" id="2.30.30.30:FF:000003">
    <property type="entry name" value="Elongation factor P"/>
    <property type="match status" value="1"/>
</dbReference>
<dbReference type="Gene3D" id="2.30.30.30">
    <property type="match status" value="1"/>
</dbReference>
<dbReference type="GO" id="GO:0003746">
    <property type="term" value="F:translation elongation factor activity"/>
    <property type="evidence" value="ECO:0007669"/>
    <property type="project" value="UniProtKB-UniRule"/>
</dbReference>
<protein>
    <recommendedName>
        <fullName evidence="7 8">Elongation factor P</fullName>
        <shortName evidence="7">EF-P</shortName>
    </recommendedName>
</protein>
<dbReference type="HAMAP" id="MF_00141">
    <property type="entry name" value="EF_P"/>
    <property type="match status" value="1"/>
</dbReference>
<keyword evidence="5 7" id="KW-0251">Elongation factor</keyword>
<dbReference type="Proteomes" id="UP000004221">
    <property type="component" value="Unassembled WGS sequence"/>
</dbReference>
<evidence type="ECO:0000256" key="2">
    <source>
        <dbReference type="ARBA" id="ARBA00004815"/>
    </source>
</evidence>
<name>I4EFH5_9BACT</name>
<evidence type="ECO:0000259" key="11">
    <source>
        <dbReference type="SMART" id="SM01185"/>
    </source>
</evidence>
<sequence length="186" mass="20464">MIDTGSLRKGLTIDLNGDLVRIIDYQHVKQGRGSAFVRLTLRNVRTGSTTQQTFQAGSKFQTARLERQRVQFLYSDDDQYHFMDVDTFEQQALGPDTLGDAAKYLVENEVIDLLTYQGTPVDVELPTSVTLQVVETDPGFKGDTATGGSKPAKLETGLTINVPLFVNVGDAVKVDTRTGSYIERAS</sequence>
<dbReference type="PANTHER" id="PTHR30053">
    <property type="entry name" value="ELONGATION FACTOR P"/>
    <property type="match status" value="1"/>
</dbReference>
<feature type="domain" description="Translation elongation factor P/YeiP central" evidence="11">
    <location>
        <begin position="67"/>
        <end position="121"/>
    </location>
</feature>